<feature type="transmembrane region" description="Helical" evidence="5">
    <location>
        <begin position="343"/>
        <end position="367"/>
    </location>
</feature>
<dbReference type="Proteomes" id="UP001500945">
    <property type="component" value="Unassembled WGS sequence"/>
</dbReference>
<sequence>MSETAPARRRTRPHRVRAARWPLLLAFASLVASTQVLWLSFAPVTTRAADTLGVSDGAIGDLAVVNPIVYVLLAIPAGRWADRRFGLALSTGAALTAAGALLRAVNPESYGWLLAGQVVLSVGQPLVLNATTKVASRWFPATERTRAIAVGAGAQFLGILVAATTAGPLMDAGGLPLLLGAYAALATGAALALVVALALVPPAFAADAGPSPSLSWLRHDRLLLKLAALLFVGVGLFNALATWLDPILEDLGMAGSGGTIIATTTVAGLVGTAVLPDLAARRDRRRTVLLTTTVLAVVVFPLVSVLPAVGLVAVALAVVGFFLLAGMPIALDWSELEAGPERAATATGFLLLAGNLGGAVLVLAVQAVVGNPYLALGAFALLALPGVAVASRLPARAGSHRDPEPSTSRDATP</sequence>
<evidence type="ECO:0000313" key="7">
    <source>
        <dbReference type="EMBL" id="GAA4404876.1"/>
    </source>
</evidence>
<feature type="transmembrane region" description="Helical" evidence="5">
    <location>
        <begin position="312"/>
        <end position="331"/>
    </location>
</feature>
<evidence type="ECO:0000256" key="3">
    <source>
        <dbReference type="ARBA" id="ARBA00022989"/>
    </source>
</evidence>
<dbReference type="PANTHER" id="PTHR10924:SF6">
    <property type="entry name" value="SOLUTE CARRIER FAMILY 49 MEMBER A3"/>
    <property type="match status" value="1"/>
</dbReference>
<feature type="transmembrane region" description="Helical" evidence="5">
    <location>
        <begin position="373"/>
        <end position="391"/>
    </location>
</feature>
<keyword evidence="8" id="KW-1185">Reference proteome</keyword>
<feature type="transmembrane region" description="Helical" evidence="5">
    <location>
        <begin position="256"/>
        <end position="275"/>
    </location>
</feature>
<accession>A0ABP8KEH9</accession>
<dbReference type="Pfam" id="PF07690">
    <property type="entry name" value="MFS_1"/>
    <property type="match status" value="1"/>
</dbReference>
<keyword evidence="2 5" id="KW-0812">Transmembrane</keyword>
<feature type="transmembrane region" description="Helical" evidence="5">
    <location>
        <begin position="287"/>
        <end position="306"/>
    </location>
</feature>
<feature type="transmembrane region" description="Helical" evidence="5">
    <location>
        <begin position="58"/>
        <end position="78"/>
    </location>
</feature>
<dbReference type="InterPro" id="IPR011701">
    <property type="entry name" value="MFS"/>
</dbReference>
<feature type="transmembrane region" description="Helical" evidence="5">
    <location>
        <begin position="222"/>
        <end position="244"/>
    </location>
</feature>
<feature type="transmembrane region" description="Helical" evidence="5">
    <location>
        <begin position="148"/>
        <end position="167"/>
    </location>
</feature>
<protein>
    <recommendedName>
        <fullName evidence="6">Major facilitator superfamily (MFS) profile domain-containing protein</fullName>
    </recommendedName>
</protein>
<evidence type="ECO:0000313" key="8">
    <source>
        <dbReference type="Proteomes" id="UP001500945"/>
    </source>
</evidence>
<feature type="transmembrane region" description="Helical" evidence="5">
    <location>
        <begin position="179"/>
        <end position="201"/>
    </location>
</feature>
<evidence type="ECO:0000256" key="5">
    <source>
        <dbReference type="SAM" id="Phobius"/>
    </source>
</evidence>
<organism evidence="7 8">
    <name type="scientific">Fodinibacter luteus</name>
    <dbReference type="NCBI Taxonomy" id="552064"/>
    <lineage>
        <taxon>Bacteria</taxon>
        <taxon>Bacillati</taxon>
        <taxon>Actinomycetota</taxon>
        <taxon>Actinomycetes</taxon>
        <taxon>Micrococcales</taxon>
        <taxon>Intrasporangiaceae</taxon>
        <taxon>Fodinibacter (ex Wang et al. 2009)</taxon>
    </lineage>
</organism>
<dbReference type="SUPFAM" id="SSF103473">
    <property type="entry name" value="MFS general substrate transporter"/>
    <property type="match status" value="1"/>
</dbReference>
<dbReference type="Gene3D" id="1.20.1250.20">
    <property type="entry name" value="MFS general substrate transporter like domains"/>
    <property type="match status" value="2"/>
</dbReference>
<dbReference type="RefSeq" id="WP_345204836.1">
    <property type="nucleotide sequence ID" value="NZ_BAABGM010000011.1"/>
</dbReference>
<evidence type="ECO:0000256" key="2">
    <source>
        <dbReference type="ARBA" id="ARBA00022692"/>
    </source>
</evidence>
<evidence type="ECO:0000259" key="6">
    <source>
        <dbReference type="PROSITE" id="PS50850"/>
    </source>
</evidence>
<keyword evidence="4 5" id="KW-0472">Membrane</keyword>
<dbReference type="InterPro" id="IPR036259">
    <property type="entry name" value="MFS_trans_sf"/>
</dbReference>
<dbReference type="EMBL" id="BAABGM010000011">
    <property type="protein sequence ID" value="GAA4404876.1"/>
    <property type="molecule type" value="Genomic_DNA"/>
</dbReference>
<evidence type="ECO:0000256" key="1">
    <source>
        <dbReference type="ARBA" id="ARBA00004651"/>
    </source>
</evidence>
<dbReference type="PROSITE" id="PS50850">
    <property type="entry name" value="MFS"/>
    <property type="match status" value="1"/>
</dbReference>
<dbReference type="PANTHER" id="PTHR10924">
    <property type="entry name" value="MAJOR FACILITATOR SUPERFAMILY PROTEIN-RELATED"/>
    <property type="match status" value="1"/>
</dbReference>
<name>A0ABP8KEH9_9MICO</name>
<dbReference type="InterPro" id="IPR020846">
    <property type="entry name" value="MFS_dom"/>
</dbReference>
<comment type="caution">
    <text evidence="7">The sequence shown here is derived from an EMBL/GenBank/DDBJ whole genome shotgun (WGS) entry which is preliminary data.</text>
</comment>
<gene>
    <name evidence="7" type="ORF">GCM10023168_18020</name>
</gene>
<proteinExistence type="predicted"/>
<reference evidence="8" key="1">
    <citation type="journal article" date="2019" name="Int. J. Syst. Evol. Microbiol.">
        <title>The Global Catalogue of Microorganisms (GCM) 10K type strain sequencing project: providing services to taxonomists for standard genome sequencing and annotation.</title>
        <authorList>
            <consortium name="The Broad Institute Genomics Platform"/>
            <consortium name="The Broad Institute Genome Sequencing Center for Infectious Disease"/>
            <person name="Wu L."/>
            <person name="Ma J."/>
        </authorList>
    </citation>
    <scope>NUCLEOTIDE SEQUENCE [LARGE SCALE GENOMIC DNA]</scope>
    <source>
        <strain evidence="8">JCM 17809</strain>
    </source>
</reference>
<comment type="subcellular location">
    <subcellularLocation>
        <location evidence="1">Cell membrane</location>
        <topology evidence="1">Multi-pass membrane protein</topology>
    </subcellularLocation>
</comment>
<evidence type="ECO:0000256" key="4">
    <source>
        <dbReference type="ARBA" id="ARBA00023136"/>
    </source>
</evidence>
<feature type="domain" description="Major facilitator superfamily (MFS) profile" evidence="6">
    <location>
        <begin position="21"/>
        <end position="398"/>
    </location>
</feature>
<dbReference type="InterPro" id="IPR049680">
    <property type="entry name" value="FLVCR1-2_SLC49-like"/>
</dbReference>
<keyword evidence="3 5" id="KW-1133">Transmembrane helix</keyword>